<reference evidence="2" key="1">
    <citation type="journal article" date="2016" name="Nat. Biotechnol.">
        <title>Sequencing wild and cultivated cassava and related species reveals extensive interspecific hybridization and genetic diversity.</title>
        <authorList>
            <person name="Bredeson J.V."/>
            <person name="Lyons J.B."/>
            <person name="Prochnik S.E."/>
            <person name="Wu G.A."/>
            <person name="Ha C.M."/>
            <person name="Edsinger-Gonzales E."/>
            <person name="Grimwood J."/>
            <person name="Schmutz J."/>
            <person name="Rabbi I.Y."/>
            <person name="Egesi C."/>
            <person name="Nauluvula P."/>
            <person name="Lebot V."/>
            <person name="Ndunguru J."/>
            <person name="Mkamilo G."/>
            <person name="Bart R.S."/>
            <person name="Setter T.L."/>
            <person name="Gleadow R.M."/>
            <person name="Kulakow P."/>
            <person name="Ferguson M.E."/>
            <person name="Rounsley S."/>
            <person name="Rokhsar D.S."/>
        </authorList>
    </citation>
    <scope>NUCLEOTIDE SEQUENCE [LARGE SCALE GENOMIC DNA]</scope>
    <source>
        <strain evidence="2">cv. AM560-2</strain>
    </source>
</reference>
<gene>
    <name evidence="1" type="ORF">MANES_14G076700v8</name>
</gene>
<evidence type="ECO:0000313" key="2">
    <source>
        <dbReference type="Proteomes" id="UP000091857"/>
    </source>
</evidence>
<comment type="caution">
    <text evidence="1">The sequence shown here is derived from an EMBL/GenBank/DDBJ whole genome shotgun (WGS) entry which is preliminary data.</text>
</comment>
<dbReference type="EMBL" id="CM004400">
    <property type="protein sequence ID" value="KAG8638894.1"/>
    <property type="molecule type" value="Genomic_DNA"/>
</dbReference>
<sequence>MYIFFEIYFNFFLKKETSGCIYIIAFFIGKKRYRKFHFKQISDKEMLTAGWVRSSGRDLNPRPLRSNGNGKTSTSSYTFLILLSKPSQRSLLCHFQSPMESVNVLKGYGKVSSNLENQNLHRSKIIRRSLIFSALFLTLIIGLMLALLIHESNTESPESGSDSPSLSSASNSVNSIKTVCNVTRYPASCFTSIHSLNASIKPDPEAIFKVSLQVSIKELKNVSSLFTTLNDAKSQAAINDCLSLFDDSLSRLNDSLSAMEVGPEEKALTLEKINDIQTWISAAMSDQQTCEDGLEEMGSMVLDEVKAKMENSKEFLSNSLAIVAQMQSLLEKFDLKMH</sequence>
<accession>A0ACB7GGH7</accession>
<protein>
    <submittedName>
        <fullName evidence="1">Uncharacterized protein</fullName>
    </submittedName>
</protein>
<name>A0ACB7GGH7_MANES</name>
<organism evidence="1 2">
    <name type="scientific">Manihot esculenta</name>
    <name type="common">Cassava</name>
    <name type="synonym">Jatropha manihot</name>
    <dbReference type="NCBI Taxonomy" id="3983"/>
    <lineage>
        <taxon>Eukaryota</taxon>
        <taxon>Viridiplantae</taxon>
        <taxon>Streptophyta</taxon>
        <taxon>Embryophyta</taxon>
        <taxon>Tracheophyta</taxon>
        <taxon>Spermatophyta</taxon>
        <taxon>Magnoliopsida</taxon>
        <taxon>eudicotyledons</taxon>
        <taxon>Gunneridae</taxon>
        <taxon>Pentapetalae</taxon>
        <taxon>rosids</taxon>
        <taxon>fabids</taxon>
        <taxon>Malpighiales</taxon>
        <taxon>Euphorbiaceae</taxon>
        <taxon>Crotonoideae</taxon>
        <taxon>Manihoteae</taxon>
        <taxon>Manihot</taxon>
    </lineage>
</organism>
<dbReference type="Proteomes" id="UP000091857">
    <property type="component" value="Chromosome 14"/>
</dbReference>
<proteinExistence type="predicted"/>
<keyword evidence="2" id="KW-1185">Reference proteome</keyword>
<evidence type="ECO:0000313" key="1">
    <source>
        <dbReference type="EMBL" id="KAG8638894.1"/>
    </source>
</evidence>